<gene>
    <name evidence="7" type="ORF">BN948_03156</name>
</gene>
<dbReference type="PANTHER" id="PTHR34584">
    <property type="entry name" value="NA(+)/H(+) ANTIPORTER SUBUNIT E1"/>
    <property type="match status" value="1"/>
</dbReference>
<comment type="subcellular location">
    <subcellularLocation>
        <location evidence="1">Cell membrane</location>
        <topology evidence="1">Multi-pass membrane protein</topology>
    </subcellularLocation>
</comment>
<keyword evidence="3" id="KW-1003">Cell membrane</keyword>
<accession>A0A1L1PH47</accession>
<dbReference type="Pfam" id="PF01899">
    <property type="entry name" value="MNHE"/>
    <property type="match status" value="1"/>
</dbReference>
<dbReference type="PANTHER" id="PTHR34584:SF1">
    <property type="entry name" value="NA(+)_H(+) ANTIPORTER SUBUNIT E1"/>
    <property type="match status" value="1"/>
</dbReference>
<sequence length="110" mass="12064">MNLWLKRARAWLVLAGLFARELVLSVNDVLKAVLRPSRVQRSGIVAVPLSLRDDASIALLANLVTLTPGTTSLHVSDDKGVLYVHAMNLGDDTVAQIQSGFERRVKECLE</sequence>
<keyword evidence="8" id="KW-1185">Reference proteome</keyword>
<dbReference type="EMBL" id="CCAE010000028">
    <property type="protein sequence ID" value="CDN88720.1"/>
    <property type="molecule type" value="Genomic_DNA"/>
</dbReference>
<protein>
    <submittedName>
        <fullName evidence="7">Cation antiporter</fullName>
    </submittedName>
</protein>
<reference evidence="8" key="2">
    <citation type="submission" date="2014-11" db="EMBL/GenBank/DDBJ databases">
        <title>Draft genome sequence of Hydrogenophaga intermedia S1.</title>
        <authorList>
            <person name="Gan H.M."/>
            <person name="Chew T.H."/>
            <person name="Stolz A."/>
        </authorList>
    </citation>
    <scope>NUCLEOTIDE SEQUENCE [LARGE SCALE GENOMIC DNA]</scope>
    <source>
        <strain evidence="8">S1</strain>
    </source>
</reference>
<evidence type="ECO:0000256" key="5">
    <source>
        <dbReference type="ARBA" id="ARBA00022989"/>
    </source>
</evidence>
<comment type="similarity">
    <text evidence="2">Belongs to the CPA3 antiporters (TC 2.A.63) subunit E family.</text>
</comment>
<dbReference type="InterPro" id="IPR002758">
    <property type="entry name" value="Cation_antiport_E"/>
</dbReference>
<evidence type="ECO:0000256" key="6">
    <source>
        <dbReference type="ARBA" id="ARBA00023136"/>
    </source>
</evidence>
<evidence type="ECO:0000256" key="1">
    <source>
        <dbReference type="ARBA" id="ARBA00004651"/>
    </source>
</evidence>
<name>A0A1L1PH47_HYDIT</name>
<dbReference type="AlphaFoldDB" id="A0A1L1PH47"/>
<keyword evidence="4" id="KW-0812">Transmembrane</keyword>
<evidence type="ECO:0000313" key="7">
    <source>
        <dbReference type="EMBL" id="CDN88720.1"/>
    </source>
</evidence>
<dbReference type="GO" id="GO:0005886">
    <property type="term" value="C:plasma membrane"/>
    <property type="evidence" value="ECO:0007669"/>
    <property type="project" value="UniProtKB-SubCell"/>
</dbReference>
<keyword evidence="5" id="KW-1133">Transmembrane helix</keyword>
<dbReference type="RefSeq" id="WP_009519457.1">
    <property type="nucleotide sequence ID" value="NZ_CCAE010000028.1"/>
</dbReference>
<keyword evidence="6" id="KW-0472">Membrane</keyword>
<organism evidence="7 8">
    <name type="scientific">Hydrogenophaga intermedia</name>
    <dbReference type="NCBI Taxonomy" id="65786"/>
    <lineage>
        <taxon>Bacteria</taxon>
        <taxon>Pseudomonadati</taxon>
        <taxon>Pseudomonadota</taxon>
        <taxon>Betaproteobacteria</taxon>
        <taxon>Burkholderiales</taxon>
        <taxon>Comamonadaceae</taxon>
        <taxon>Hydrogenophaga</taxon>
    </lineage>
</organism>
<evidence type="ECO:0000313" key="8">
    <source>
        <dbReference type="Proteomes" id="UP000028878"/>
    </source>
</evidence>
<evidence type="ECO:0000256" key="2">
    <source>
        <dbReference type="ARBA" id="ARBA00006228"/>
    </source>
</evidence>
<evidence type="ECO:0000256" key="4">
    <source>
        <dbReference type="ARBA" id="ARBA00022692"/>
    </source>
</evidence>
<dbReference type="Proteomes" id="UP000028878">
    <property type="component" value="Unassembled WGS sequence"/>
</dbReference>
<proteinExistence type="inferred from homology"/>
<reference evidence="8" key="1">
    <citation type="submission" date="2014-02" db="EMBL/GenBank/DDBJ databases">
        <authorList>
            <person name="Gan H."/>
        </authorList>
    </citation>
    <scope>NUCLEOTIDE SEQUENCE [LARGE SCALE GENOMIC DNA]</scope>
    <source>
        <strain evidence="8">S1</strain>
    </source>
</reference>
<dbReference type="GO" id="GO:0008324">
    <property type="term" value="F:monoatomic cation transmembrane transporter activity"/>
    <property type="evidence" value="ECO:0007669"/>
    <property type="project" value="InterPro"/>
</dbReference>
<evidence type="ECO:0000256" key="3">
    <source>
        <dbReference type="ARBA" id="ARBA00022475"/>
    </source>
</evidence>